<keyword evidence="15" id="KW-1185">Reference proteome</keyword>
<comment type="caution">
    <text evidence="14">The sequence shown here is derived from an EMBL/GenBank/DDBJ whole genome shotgun (WGS) entry which is preliminary data.</text>
</comment>
<evidence type="ECO:0000256" key="12">
    <source>
        <dbReference type="SAM" id="Phobius"/>
    </source>
</evidence>
<evidence type="ECO:0000313" key="15">
    <source>
        <dbReference type="Proteomes" id="UP000070255"/>
    </source>
</evidence>
<dbReference type="InterPro" id="IPR050083">
    <property type="entry name" value="HtpX_protease"/>
</dbReference>
<keyword evidence="8 12" id="KW-1133">Transmembrane helix</keyword>
<dbReference type="RefSeq" id="WP_060822491.1">
    <property type="nucleotide sequence ID" value="NZ_LNJQ01000003.1"/>
</dbReference>
<keyword evidence="4 12" id="KW-0812">Transmembrane</keyword>
<dbReference type="PANTHER" id="PTHR43221">
    <property type="entry name" value="PROTEASE HTPX"/>
    <property type="match status" value="1"/>
</dbReference>
<keyword evidence="2" id="KW-1003">Cell membrane</keyword>
<evidence type="ECO:0000256" key="10">
    <source>
        <dbReference type="ARBA" id="ARBA00023136"/>
    </source>
</evidence>
<evidence type="ECO:0000313" key="14">
    <source>
        <dbReference type="EMBL" id="KWZ39528.1"/>
    </source>
</evidence>
<evidence type="ECO:0000256" key="7">
    <source>
        <dbReference type="ARBA" id="ARBA00022833"/>
    </source>
</evidence>
<dbReference type="PANTHER" id="PTHR43221:SF1">
    <property type="entry name" value="PROTEASE HTPX"/>
    <property type="match status" value="1"/>
</dbReference>
<evidence type="ECO:0000256" key="5">
    <source>
        <dbReference type="ARBA" id="ARBA00022723"/>
    </source>
</evidence>
<keyword evidence="7 11" id="KW-0862">Zinc</keyword>
<feature type="transmembrane region" description="Helical" evidence="12">
    <location>
        <begin position="42"/>
        <end position="64"/>
    </location>
</feature>
<feature type="transmembrane region" description="Helical" evidence="12">
    <location>
        <begin position="143"/>
        <end position="176"/>
    </location>
</feature>
<evidence type="ECO:0000256" key="8">
    <source>
        <dbReference type="ARBA" id="ARBA00022989"/>
    </source>
</evidence>
<keyword evidence="10 12" id="KW-0472">Membrane</keyword>
<comment type="similarity">
    <text evidence="11">Belongs to the peptidase M48 family.</text>
</comment>
<name>A0ABR5T8C6_9BURK</name>
<organism evidence="14 15">
    <name type="scientific">Burkholderia savannae</name>
    <dbReference type="NCBI Taxonomy" id="1637837"/>
    <lineage>
        <taxon>Bacteria</taxon>
        <taxon>Pseudomonadati</taxon>
        <taxon>Pseudomonadota</taxon>
        <taxon>Betaproteobacteria</taxon>
        <taxon>Burkholderiales</taxon>
        <taxon>Burkholderiaceae</taxon>
        <taxon>Burkholderia</taxon>
        <taxon>pseudomallei group</taxon>
    </lineage>
</organism>
<keyword evidence="9 11" id="KW-0482">Metalloprotease</keyword>
<dbReference type="Pfam" id="PF01435">
    <property type="entry name" value="Peptidase_M48"/>
    <property type="match status" value="1"/>
</dbReference>
<evidence type="ECO:0000256" key="4">
    <source>
        <dbReference type="ARBA" id="ARBA00022692"/>
    </source>
</evidence>
<evidence type="ECO:0000259" key="13">
    <source>
        <dbReference type="Pfam" id="PF01435"/>
    </source>
</evidence>
<evidence type="ECO:0000256" key="1">
    <source>
        <dbReference type="ARBA" id="ARBA00004651"/>
    </source>
</evidence>
<keyword evidence="5" id="KW-0479">Metal-binding</keyword>
<feature type="transmembrane region" description="Helical" evidence="12">
    <location>
        <begin position="6"/>
        <end position="30"/>
    </location>
</feature>
<evidence type="ECO:0000256" key="6">
    <source>
        <dbReference type="ARBA" id="ARBA00022801"/>
    </source>
</evidence>
<dbReference type="Proteomes" id="UP000070255">
    <property type="component" value="Unassembled WGS sequence"/>
</dbReference>
<proteinExistence type="inferred from homology"/>
<reference evidence="14 15" key="1">
    <citation type="submission" date="2015-11" db="EMBL/GenBank/DDBJ databases">
        <authorList>
            <person name="Sahl J."/>
            <person name="Wagner D."/>
            <person name="Keim P."/>
        </authorList>
    </citation>
    <scope>NUCLEOTIDE SEQUENCE [LARGE SCALE GENOMIC DNA]</scope>
    <source>
        <strain evidence="14 15">BDU18</strain>
    </source>
</reference>
<keyword evidence="3 11" id="KW-0645">Protease</keyword>
<comment type="subcellular location">
    <subcellularLocation>
        <location evidence="1">Cell membrane</location>
        <topology evidence="1">Multi-pass membrane protein</topology>
    </subcellularLocation>
</comment>
<feature type="domain" description="Peptidase M48" evidence="13">
    <location>
        <begin position="82"/>
        <end position="234"/>
    </location>
</feature>
<sequence length="241" mass="26366">MIPSTWFRRLVVIGAIVTVSGGVYWLFSVIAPDGPAKMPGQCAAALLVLSVFYASGPLSARFLAPTASPDVALRGRLATAIAAIPSVPDVFLYEHAEKDANTVGLLPRHARVYLTTSLVAGLSNAGVRGVLAHESAHVRERHIFLLYCYACCFVVGSTVYGHDAFFFGAFLVFLMLRRYCEFRADAGAVALAGRDDVLAMLHELAALYPTKRWHRWFSFASPYPTLRMRTRAVETGRISLL</sequence>
<evidence type="ECO:0000256" key="3">
    <source>
        <dbReference type="ARBA" id="ARBA00022670"/>
    </source>
</evidence>
<protein>
    <submittedName>
        <fullName evidence="14">Peptidase M48</fullName>
    </submittedName>
</protein>
<keyword evidence="6 11" id="KW-0378">Hydrolase</keyword>
<evidence type="ECO:0000256" key="11">
    <source>
        <dbReference type="RuleBase" id="RU003983"/>
    </source>
</evidence>
<comment type="cofactor">
    <cofactor evidence="11">
        <name>Zn(2+)</name>
        <dbReference type="ChEBI" id="CHEBI:29105"/>
    </cofactor>
    <text evidence="11">Binds 1 zinc ion per subunit.</text>
</comment>
<evidence type="ECO:0000256" key="2">
    <source>
        <dbReference type="ARBA" id="ARBA00022475"/>
    </source>
</evidence>
<evidence type="ECO:0000256" key="9">
    <source>
        <dbReference type="ARBA" id="ARBA00023049"/>
    </source>
</evidence>
<dbReference type="EMBL" id="LNJQ01000003">
    <property type="protein sequence ID" value="KWZ39528.1"/>
    <property type="molecule type" value="Genomic_DNA"/>
</dbReference>
<gene>
    <name evidence="14" type="ORF">WS72_19140</name>
</gene>
<accession>A0ABR5T8C6</accession>
<dbReference type="Gene3D" id="3.30.2010.10">
    <property type="entry name" value="Metalloproteases ('zincins'), catalytic domain"/>
    <property type="match status" value="1"/>
</dbReference>
<dbReference type="InterPro" id="IPR001915">
    <property type="entry name" value="Peptidase_M48"/>
</dbReference>